<organism evidence="2 3">
    <name type="scientific">Caerostris darwini</name>
    <dbReference type="NCBI Taxonomy" id="1538125"/>
    <lineage>
        <taxon>Eukaryota</taxon>
        <taxon>Metazoa</taxon>
        <taxon>Ecdysozoa</taxon>
        <taxon>Arthropoda</taxon>
        <taxon>Chelicerata</taxon>
        <taxon>Arachnida</taxon>
        <taxon>Araneae</taxon>
        <taxon>Araneomorphae</taxon>
        <taxon>Entelegynae</taxon>
        <taxon>Araneoidea</taxon>
        <taxon>Araneidae</taxon>
        <taxon>Caerostris</taxon>
    </lineage>
</organism>
<accession>A0AAV4SKR3</accession>
<gene>
    <name evidence="2" type="ORF">CDAR_317591</name>
</gene>
<dbReference type="AlphaFoldDB" id="A0AAV4SKR3"/>
<protein>
    <submittedName>
        <fullName evidence="2">Uncharacterized protein</fullName>
    </submittedName>
</protein>
<comment type="caution">
    <text evidence="2">The sequence shown here is derived from an EMBL/GenBank/DDBJ whole genome shotgun (WGS) entry which is preliminary data.</text>
</comment>
<feature type="compositionally biased region" description="Polar residues" evidence="1">
    <location>
        <begin position="134"/>
        <end position="152"/>
    </location>
</feature>
<evidence type="ECO:0000313" key="3">
    <source>
        <dbReference type="Proteomes" id="UP001054837"/>
    </source>
</evidence>
<name>A0AAV4SKR3_9ARAC</name>
<keyword evidence="3" id="KW-1185">Reference proteome</keyword>
<sequence length="292" mass="33466">MYHPQGFQNEIACLQNSYQLLQNYYNAYNWGIPLPLYEQHRNELQVLHQNAIQLSQGPTMQLHNEMQRPPQLHGNNIQQDYSGACTNFRNAHENQLHPRSMWSIPTSGAPPVNVVSVERNTFCDSVKEHGSFPTHFNSHSNRACSSVPSTSSLEHDHRYEKKKTANKDNSKPRNASNRICSSGSITSSSDQDHIYAKKRTANKDNSKPKKSRVVDRDYRKTFTQDWKSPREKLMELPTLNPGETGCQVLDPLSYIQSAPQQKLPNKVRFFSFLSTGYNGIRLYVLYPVNILD</sequence>
<feature type="region of interest" description="Disordered" evidence="1">
    <location>
        <begin position="132"/>
        <end position="216"/>
    </location>
</feature>
<dbReference type="Proteomes" id="UP001054837">
    <property type="component" value="Unassembled WGS sequence"/>
</dbReference>
<dbReference type="EMBL" id="BPLQ01007872">
    <property type="protein sequence ID" value="GIY32882.1"/>
    <property type="molecule type" value="Genomic_DNA"/>
</dbReference>
<feature type="compositionally biased region" description="Low complexity" evidence="1">
    <location>
        <begin position="176"/>
        <end position="189"/>
    </location>
</feature>
<evidence type="ECO:0000256" key="1">
    <source>
        <dbReference type="SAM" id="MobiDB-lite"/>
    </source>
</evidence>
<evidence type="ECO:0000313" key="2">
    <source>
        <dbReference type="EMBL" id="GIY32882.1"/>
    </source>
</evidence>
<proteinExistence type="predicted"/>
<feature type="compositionally biased region" description="Basic and acidic residues" evidence="1">
    <location>
        <begin position="190"/>
        <end position="216"/>
    </location>
</feature>
<reference evidence="2 3" key="1">
    <citation type="submission" date="2021-06" db="EMBL/GenBank/DDBJ databases">
        <title>Caerostris darwini draft genome.</title>
        <authorList>
            <person name="Kono N."/>
            <person name="Arakawa K."/>
        </authorList>
    </citation>
    <scope>NUCLEOTIDE SEQUENCE [LARGE SCALE GENOMIC DNA]</scope>
</reference>
<feature type="compositionally biased region" description="Basic and acidic residues" evidence="1">
    <location>
        <begin position="153"/>
        <end position="171"/>
    </location>
</feature>